<dbReference type="PATRIC" id="fig|1115809.3.peg.1160"/>
<gene>
    <name evidence="2" type="ORF">HMPREF9135_2428</name>
</gene>
<protein>
    <recommendedName>
        <fullName evidence="1">Type 9 secretion system plug protein N-terminal domain-containing protein</fullName>
    </recommendedName>
</protein>
<accession>U2QL16</accession>
<evidence type="ECO:0000313" key="2">
    <source>
        <dbReference type="EMBL" id="ERK39487.1"/>
    </source>
</evidence>
<dbReference type="Pfam" id="PF17116">
    <property type="entry name" value="T9SS_plug_1st"/>
    <property type="match status" value="1"/>
</dbReference>
<reference evidence="2 3" key="1">
    <citation type="submission" date="2013-08" db="EMBL/GenBank/DDBJ databases">
        <authorList>
            <person name="Durkin A.S."/>
            <person name="Haft D.R."/>
            <person name="McCorrison J."/>
            <person name="Torralba M."/>
            <person name="Gillis M."/>
            <person name="Haft D.H."/>
            <person name="Methe B."/>
            <person name="Sutton G."/>
            <person name="Nelson K.E."/>
        </authorList>
    </citation>
    <scope>NUCLEOTIDE SEQUENCE [LARGE SCALE GENOMIC DNA]</scope>
    <source>
        <strain evidence="2 3">F0067</strain>
    </source>
</reference>
<keyword evidence="3" id="KW-1185">Reference proteome</keyword>
<dbReference type="EMBL" id="AWEY01000019">
    <property type="protein sequence ID" value="ERK39487.1"/>
    <property type="molecule type" value="Genomic_DNA"/>
</dbReference>
<dbReference type="Proteomes" id="UP000016648">
    <property type="component" value="Unassembled WGS sequence"/>
</dbReference>
<proteinExistence type="predicted"/>
<dbReference type="InterPro" id="IPR031345">
    <property type="entry name" value="T9SS_Plug_N"/>
</dbReference>
<sequence>MAMLVSVCLHAQQTCIHQEDIASVTVVAGNDWRSLPIIRLDGGQSVDFGFDRFGHDFQRYQYKVEHCEADWSVSTGLFPTDVGDGFLADLDITDVEKSVNTNVLYTHYAFSLPNPQLRFKLGGNYKVTVYEAGSPDRIALVCYFMIVNPRVKASLTVSSNTDIDINRSHQQVAFSIDYASLPVSDPQRQFKTILLQNQRWDNAVMNARPAVSGAHMLLWEHCPELIFDGGNEYRKFEILDTDHPTMGIKEIGWNGDMVTADLWTDEPRPNYVFDVSGNGAFLIRNSDNLDVHTTADYVDVNFCLKSPFQKNPIYINANFTHGHFSPPYQMEYDAADRLYHATLRLKQGYYSYQYVEEDENGRMKPLPSEGNFHQTANRYQLLVYYRGLGGRTDELVGYAASQR</sequence>
<evidence type="ECO:0000313" key="3">
    <source>
        <dbReference type="Proteomes" id="UP000016648"/>
    </source>
</evidence>
<comment type="caution">
    <text evidence="2">The sequence shown here is derived from an EMBL/GenBank/DDBJ whole genome shotgun (WGS) entry which is preliminary data.</text>
</comment>
<name>U2QL16_9BACT</name>
<dbReference type="AlphaFoldDB" id="U2QL16"/>
<evidence type="ECO:0000259" key="1">
    <source>
        <dbReference type="Pfam" id="PF17116"/>
    </source>
</evidence>
<organism evidence="2 3">
    <name type="scientific">Segatella baroniae F0067</name>
    <dbReference type="NCBI Taxonomy" id="1115809"/>
    <lineage>
        <taxon>Bacteria</taxon>
        <taxon>Pseudomonadati</taxon>
        <taxon>Bacteroidota</taxon>
        <taxon>Bacteroidia</taxon>
        <taxon>Bacteroidales</taxon>
        <taxon>Prevotellaceae</taxon>
        <taxon>Segatella</taxon>
    </lineage>
</organism>
<feature type="domain" description="Type 9 secretion system plug protein N-terminal" evidence="1">
    <location>
        <begin position="21"/>
        <end position="147"/>
    </location>
</feature>